<accession>Q3SJ29</accession>
<dbReference type="Proteomes" id="UP000008291">
    <property type="component" value="Chromosome"/>
</dbReference>
<keyword evidence="1 2" id="KW-0129">CBS domain</keyword>
<dbReference type="eggNOG" id="COG0517">
    <property type="taxonomic scope" value="Bacteria"/>
</dbReference>
<dbReference type="OrthoDB" id="9794094at2"/>
<gene>
    <name evidence="4" type="ordered locus">Tbd_1388</name>
</gene>
<sequence>MPIGEICNREVVVADTSLSVTEAAGLMRTHHVGDLVIVEDRGGRRHPVGILTDRDIAVEVVAAGVNPEALTAGDIMAAELATLGESEGLYEALRYMRDKGVRRMPVVDGDGALVGILTLDDLLTLFAEELTNVAKLLSRERQHETDVRR</sequence>
<dbReference type="RefSeq" id="WP_011311900.1">
    <property type="nucleotide sequence ID" value="NC_007404.1"/>
</dbReference>
<dbReference type="KEGG" id="tbd:Tbd_1388"/>
<evidence type="ECO:0000313" key="4">
    <source>
        <dbReference type="EMBL" id="AAZ97341.1"/>
    </source>
</evidence>
<keyword evidence="5" id="KW-1185">Reference proteome</keyword>
<protein>
    <recommendedName>
        <fullName evidence="3">CBS domain-containing protein</fullName>
    </recommendedName>
</protein>
<dbReference type="Gene3D" id="3.10.580.10">
    <property type="entry name" value="CBS-domain"/>
    <property type="match status" value="1"/>
</dbReference>
<dbReference type="Pfam" id="PF00571">
    <property type="entry name" value="CBS"/>
    <property type="match status" value="2"/>
</dbReference>
<feature type="domain" description="CBS" evidence="3">
    <location>
        <begin position="76"/>
        <end position="133"/>
    </location>
</feature>
<dbReference type="AlphaFoldDB" id="Q3SJ29"/>
<dbReference type="PANTHER" id="PTHR43080">
    <property type="entry name" value="CBS DOMAIN-CONTAINING PROTEIN CBSX3, MITOCHONDRIAL"/>
    <property type="match status" value="1"/>
</dbReference>
<dbReference type="STRING" id="292415.Tbd_1388"/>
<evidence type="ECO:0000313" key="5">
    <source>
        <dbReference type="Proteomes" id="UP000008291"/>
    </source>
</evidence>
<dbReference type="PROSITE" id="PS51371">
    <property type="entry name" value="CBS"/>
    <property type="match status" value="2"/>
</dbReference>
<dbReference type="InterPro" id="IPR051257">
    <property type="entry name" value="Diverse_CBS-Domain"/>
</dbReference>
<dbReference type="InterPro" id="IPR000644">
    <property type="entry name" value="CBS_dom"/>
</dbReference>
<evidence type="ECO:0000256" key="2">
    <source>
        <dbReference type="PROSITE-ProRule" id="PRU00703"/>
    </source>
</evidence>
<dbReference type="EMBL" id="CP000116">
    <property type="protein sequence ID" value="AAZ97341.1"/>
    <property type="molecule type" value="Genomic_DNA"/>
</dbReference>
<dbReference type="CDD" id="cd17775">
    <property type="entry name" value="CBS_pair_bact_arch"/>
    <property type="match status" value="1"/>
</dbReference>
<dbReference type="HOGENOM" id="CLU_040681_12_0_4"/>
<proteinExistence type="predicted"/>
<evidence type="ECO:0000256" key="1">
    <source>
        <dbReference type="ARBA" id="ARBA00023122"/>
    </source>
</evidence>
<dbReference type="InterPro" id="IPR046342">
    <property type="entry name" value="CBS_dom_sf"/>
</dbReference>
<reference evidence="4 5" key="1">
    <citation type="journal article" date="2006" name="J. Bacteriol.">
        <title>The genome sequence of the obligately chemolithoautotrophic, facultatively anaerobic bacterium Thiobacillus denitrificans.</title>
        <authorList>
            <person name="Beller H.R."/>
            <person name="Chain P.S."/>
            <person name="Letain T.E."/>
            <person name="Chakicherla A."/>
            <person name="Larimer F.W."/>
            <person name="Richardson P.M."/>
            <person name="Coleman M.A."/>
            <person name="Wood A.P."/>
            <person name="Kelly D.P."/>
        </authorList>
    </citation>
    <scope>NUCLEOTIDE SEQUENCE [LARGE SCALE GENOMIC DNA]</scope>
    <source>
        <strain evidence="4 5">ATCC 25259</strain>
    </source>
</reference>
<dbReference type="SMART" id="SM00116">
    <property type="entry name" value="CBS"/>
    <property type="match status" value="2"/>
</dbReference>
<dbReference type="PANTHER" id="PTHR43080:SF2">
    <property type="entry name" value="CBS DOMAIN-CONTAINING PROTEIN"/>
    <property type="match status" value="1"/>
</dbReference>
<evidence type="ECO:0000259" key="3">
    <source>
        <dbReference type="PROSITE" id="PS51371"/>
    </source>
</evidence>
<name>Q3SJ29_THIDA</name>
<feature type="domain" description="CBS" evidence="3">
    <location>
        <begin position="7"/>
        <end position="68"/>
    </location>
</feature>
<dbReference type="SUPFAM" id="SSF54631">
    <property type="entry name" value="CBS-domain pair"/>
    <property type="match status" value="1"/>
</dbReference>
<organism evidence="4 5">
    <name type="scientific">Thiobacillus denitrificans (strain ATCC 25259 / T1)</name>
    <dbReference type="NCBI Taxonomy" id="292415"/>
    <lineage>
        <taxon>Bacteria</taxon>
        <taxon>Pseudomonadati</taxon>
        <taxon>Pseudomonadota</taxon>
        <taxon>Betaproteobacteria</taxon>
        <taxon>Nitrosomonadales</taxon>
        <taxon>Thiobacillaceae</taxon>
        <taxon>Thiobacillus</taxon>
    </lineage>
</organism>